<dbReference type="Proteomes" id="UP000799771">
    <property type="component" value="Unassembled WGS sequence"/>
</dbReference>
<keyword evidence="4" id="KW-0862">Zinc</keyword>
<keyword evidence="8" id="KW-1185">Reference proteome</keyword>
<accession>A0A6A6A7F3</accession>
<organism evidence="7 8">
    <name type="scientific">Dothidotthia symphoricarpi CBS 119687</name>
    <dbReference type="NCBI Taxonomy" id="1392245"/>
    <lineage>
        <taxon>Eukaryota</taxon>
        <taxon>Fungi</taxon>
        <taxon>Dikarya</taxon>
        <taxon>Ascomycota</taxon>
        <taxon>Pezizomycotina</taxon>
        <taxon>Dothideomycetes</taxon>
        <taxon>Pleosporomycetidae</taxon>
        <taxon>Pleosporales</taxon>
        <taxon>Dothidotthiaceae</taxon>
        <taxon>Dothidotthia</taxon>
    </lineage>
</organism>
<dbReference type="Gene3D" id="1.20.120.1750">
    <property type="match status" value="1"/>
</dbReference>
<keyword evidence="3" id="KW-0833">Ubl conjugation pathway</keyword>
<evidence type="ECO:0000313" key="8">
    <source>
        <dbReference type="Proteomes" id="UP000799771"/>
    </source>
</evidence>
<dbReference type="EMBL" id="ML977512">
    <property type="protein sequence ID" value="KAF2126737.1"/>
    <property type="molecule type" value="Genomic_DNA"/>
</dbReference>
<evidence type="ECO:0000256" key="1">
    <source>
        <dbReference type="ARBA" id="ARBA00022723"/>
    </source>
</evidence>
<evidence type="ECO:0000256" key="3">
    <source>
        <dbReference type="ARBA" id="ARBA00022786"/>
    </source>
</evidence>
<feature type="region of interest" description="Disordered" evidence="5">
    <location>
        <begin position="1"/>
        <end position="21"/>
    </location>
</feature>
<dbReference type="GeneID" id="54411150"/>
<evidence type="ECO:0000313" key="7">
    <source>
        <dbReference type="EMBL" id="KAF2126737.1"/>
    </source>
</evidence>
<dbReference type="SUPFAM" id="SSF57850">
    <property type="entry name" value="RING/U-box"/>
    <property type="match status" value="1"/>
</dbReference>
<evidence type="ECO:0000256" key="5">
    <source>
        <dbReference type="SAM" id="MobiDB-lite"/>
    </source>
</evidence>
<protein>
    <recommendedName>
        <fullName evidence="6">IBR domain-containing protein</fullName>
    </recommendedName>
</protein>
<sequence>MCEQYDERKKNKIDRQQEEEASKMLVADTSTHCPGPECEYKTTKNGGCGHITCSGCNFEFCYTYSASY</sequence>
<feature type="domain" description="IBR" evidence="6">
    <location>
        <begin position="27"/>
        <end position="63"/>
    </location>
</feature>
<dbReference type="RefSeq" id="XP_033521129.1">
    <property type="nucleotide sequence ID" value="XM_033670718.1"/>
</dbReference>
<dbReference type="OrthoDB" id="1431934at2759"/>
<dbReference type="AlphaFoldDB" id="A0A6A6A7F3"/>
<gene>
    <name evidence="7" type="ORF">P153DRAFT_388061</name>
</gene>
<proteinExistence type="predicted"/>
<dbReference type="Pfam" id="PF01485">
    <property type="entry name" value="IBR"/>
    <property type="match status" value="1"/>
</dbReference>
<dbReference type="GO" id="GO:0008270">
    <property type="term" value="F:zinc ion binding"/>
    <property type="evidence" value="ECO:0007669"/>
    <property type="project" value="UniProtKB-KW"/>
</dbReference>
<keyword evidence="2" id="KW-0863">Zinc-finger</keyword>
<evidence type="ECO:0000256" key="4">
    <source>
        <dbReference type="ARBA" id="ARBA00022833"/>
    </source>
</evidence>
<keyword evidence="1" id="KW-0479">Metal-binding</keyword>
<dbReference type="InterPro" id="IPR002867">
    <property type="entry name" value="IBR_dom"/>
</dbReference>
<evidence type="ECO:0000259" key="6">
    <source>
        <dbReference type="Pfam" id="PF01485"/>
    </source>
</evidence>
<name>A0A6A6A7F3_9PLEO</name>
<evidence type="ECO:0000256" key="2">
    <source>
        <dbReference type="ARBA" id="ARBA00022771"/>
    </source>
</evidence>
<reference evidence="7" key="1">
    <citation type="journal article" date="2020" name="Stud. Mycol.">
        <title>101 Dothideomycetes genomes: a test case for predicting lifestyles and emergence of pathogens.</title>
        <authorList>
            <person name="Haridas S."/>
            <person name="Albert R."/>
            <person name="Binder M."/>
            <person name="Bloem J."/>
            <person name="Labutti K."/>
            <person name="Salamov A."/>
            <person name="Andreopoulos B."/>
            <person name="Baker S."/>
            <person name="Barry K."/>
            <person name="Bills G."/>
            <person name="Bluhm B."/>
            <person name="Cannon C."/>
            <person name="Castanera R."/>
            <person name="Culley D."/>
            <person name="Daum C."/>
            <person name="Ezra D."/>
            <person name="Gonzalez J."/>
            <person name="Henrissat B."/>
            <person name="Kuo A."/>
            <person name="Liang C."/>
            <person name="Lipzen A."/>
            <person name="Lutzoni F."/>
            <person name="Magnuson J."/>
            <person name="Mondo S."/>
            <person name="Nolan M."/>
            <person name="Ohm R."/>
            <person name="Pangilinan J."/>
            <person name="Park H.-J."/>
            <person name="Ramirez L."/>
            <person name="Alfaro M."/>
            <person name="Sun H."/>
            <person name="Tritt A."/>
            <person name="Yoshinaga Y."/>
            <person name="Zwiers L.-H."/>
            <person name="Turgeon B."/>
            <person name="Goodwin S."/>
            <person name="Spatafora J."/>
            <person name="Crous P."/>
            <person name="Grigoriev I."/>
        </authorList>
    </citation>
    <scope>NUCLEOTIDE SEQUENCE</scope>
    <source>
        <strain evidence="7">CBS 119687</strain>
    </source>
</reference>